<reference evidence="1 2" key="1">
    <citation type="submission" date="2018-06" db="EMBL/GenBank/DDBJ databases">
        <title>Genomic Encyclopedia of Type Strains, Phase III (KMG-III): the genomes of soil and plant-associated and newly described type strains.</title>
        <authorList>
            <person name="Whitman W."/>
        </authorList>
    </citation>
    <scope>NUCLEOTIDE SEQUENCE [LARGE SCALE GENOMIC DNA]</scope>
    <source>
        <strain evidence="1 2">CGMCC 1.12504</strain>
    </source>
</reference>
<proteinExistence type="predicted"/>
<dbReference type="EMBL" id="QLSV01000003">
    <property type="protein sequence ID" value="RAR49881.1"/>
    <property type="molecule type" value="Genomic_DNA"/>
</dbReference>
<name>A0A328WUH1_9FLAO</name>
<dbReference type="Proteomes" id="UP000249518">
    <property type="component" value="Unassembled WGS sequence"/>
</dbReference>
<organism evidence="1 2">
    <name type="scientific">Flavobacterium lacus</name>
    <dbReference type="NCBI Taxonomy" id="1353778"/>
    <lineage>
        <taxon>Bacteria</taxon>
        <taxon>Pseudomonadati</taxon>
        <taxon>Bacteroidota</taxon>
        <taxon>Flavobacteriia</taxon>
        <taxon>Flavobacteriales</taxon>
        <taxon>Flavobacteriaceae</taxon>
        <taxon>Flavobacterium</taxon>
    </lineage>
</organism>
<dbReference type="OrthoDB" id="1373330at2"/>
<gene>
    <name evidence="1" type="ORF">B0I10_103304</name>
</gene>
<protein>
    <submittedName>
        <fullName evidence="1">Uncharacterized protein</fullName>
    </submittedName>
</protein>
<dbReference type="RefSeq" id="WP_112085309.1">
    <property type="nucleotide sequence ID" value="NZ_QLSV01000003.1"/>
</dbReference>
<evidence type="ECO:0000313" key="2">
    <source>
        <dbReference type="Proteomes" id="UP000249518"/>
    </source>
</evidence>
<evidence type="ECO:0000313" key="1">
    <source>
        <dbReference type="EMBL" id="RAR49881.1"/>
    </source>
</evidence>
<keyword evidence="2" id="KW-1185">Reference proteome</keyword>
<comment type="caution">
    <text evidence="1">The sequence shown here is derived from an EMBL/GenBank/DDBJ whole genome shotgun (WGS) entry which is preliminary data.</text>
</comment>
<dbReference type="AlphaFoldDB" id="A0A328WUH1"/>
<sequence>MTIKEITIELEKTPNQGLELTKRKGILTSTWCIFKRENHFYFFDISEDFIFDENHKYTLEELIEEFENGYFEIDCVIE</sequence>
<accession>A0A328WUH1</accession>